<dbReference type="Proteomes" id="UP000771749">
    <property type="component" value="Unassembled WGS sequence"/>
</dbReference>
<protein>
    <submittedName>
        <fullName evidence="1">Uncharacterized protein</fullName>
    </submittedName>
</protein>
<proteinExistence type="predicted"/>
<accession>A0A940IFV6</accession>
<reference evidence="1" key="1">
    <citation type="submission" date="2020-10" db="EMBL/GenBank/DDBJ databases">
        <authorList>
            <person name="Gilroy R."/>
        </authorList>
    </citation>
    <scope>NUCLEOTIDE SEQUENCE</scope>
    <source>
        <strain evidence="1">F1-3629</strain>
    </source>
</reference>
<evidence type="ECO:0000313" key="1">
    <source>
        <dbReference type="EMBL" id="MBO8453294.1"/>
    </source>
</evidence>
<comment type="caution">
    <text evidence="1">The sequence shown here is derived from an EMBL/GenBank/DDBJ whole genome shotgun (WGS) entry which is preliminary data.</text>
</comment>
<evidence type="ECO:0000313" key="2">
    <source>
        <dbReference type="Proteomes" id="UP000771749"/>
    </source>
</evidence>
<dbReference type="AlphaFoldDB" id="A0A940IFV6"/>
<name>A0A940IFV6_9BACT</name>
<sequence length="181" mass="21023">MKTLLAMVVMVPVLAQCTWRIPDDVVDDEPLADRIAEVDFNRFKGIEMEYDPGRFSRIRGIMDSDSVRFVVGLDSKWRIINDVKFYQTEYMEKDWLEEFRIRSFPLDKEELAMAVGLVALVRGGFRRLKVDCGGAVTGEIWDDKSGMLVRFEIPDTRERREQLQSKGYRDVGHNIMIHGDE</sequence>
<dbReference type="EMBL" id="JADIMJ010000018">
    <property type="protein sequence ID" value="MBO8453294.1"/>
    <property type="molecule type" value="Genomic_DNA"/>
</dbReference>
<gene>
    <name evidence="1" type="ORF">IAC07_01055</name>
</gene>
<organism evidence="1 2">
    <name type="scientific">Candidatus Cryptobacteroides gallistercoris</name>
    <dbReference type="NCBI Taxonomy" id="2840765"/>
    <lineage>
        <taxon>Bacteria</taxon>
        <taxon>Pseudomonadati</taxon>
        <taxon>Bacteroidota</taxon>
        <taxon>Bacteroidia</taxon>
        <taxon>Bacteroidales</taxon>
        <taxon>Candidatus Cryptobacteroides</taxon>
    </lineage>
</organism>
<reference evidence="1" key="2">
    <citation type="journal article" date="2021" name="PeerJ">
        <title>Extensive microbial diversity within the chicken gut microbiome revealed by metagenomics and culture.</title>
        <authorList>
            <person name="Gilroy R."/>
            <person name="Ravi A."/>
            <person name="Getino M."/>
            <person name="Pursley I."/>
            <person name="Horton D.L."/>
            <person name="Alikhan N.F."/>
            <person name="Baker D."/>
            <person name="Gharbi K."/>
            <person name="Hall N."/>
            <person name="Watson M."/>
            <person name="Adriaenssens E.M."/>
            <person name="Foster-Nyarko E."/>
            <person name="Jarju S."/>
            <person name="Secka A."/>
            <person name="Antonio M."/>
            <person name="Oren A."/>
            <person name="Chaudhuri R.R."/>
            <person name="La Ragione R."/>
            <person name="Hildebrand F."/>
            <person name="Pallen M.J."/>
        </authorList>
    </citation>
    <scope>NUCLEOTIDE SEQUENCE</scope>
    <source>
        <strain evidence="1">F1-3629</strain>
    </source>
</reference>